<evidence type="ECO:0000256" key="3">
    <source>
        <dbReference type="SAM" id="SignalP"/>
    </source>
</evidence>
<dbReference type="AlphaFoldDB" id="A0AAD9D582"/>
<dbReference type="EMBL" id="JATAAI010000049">
    <property type="protein sequence ID" value="KAK1733439.1"/>
    <property type="molecule type" value="Genomic_DNA"/>
</dbReference>
<feature type="region of interest" description="Disordered" evidence="2">
    <location>
        <begin position="208"/>
        <end position="254"/>
    </location>
</feature>
<feature type="region of interest" description="Disordered" evidence="2">
    <location>
        <begin position="300"/>
        <end position="337"/>
    </location>
</feature>
<proteinExistence type="predicted"/>
<keyword evidence="1" id="KW-0175">Coiled coil</keyword>
<feature type="coiled-coil region" evidence="1">
    <location>
        <begin position="365"/>
        <end position="416"/>
    </location>
</feature>
<feature type="signal peptide" evidence="3">
    <location>
        <begin position="1"/>
        <end position="24"/>
    </location>
</feature>
<name>A0AAD9D582_9STRA</name>
<evidence type="ECO:0000313" key="5">
    <source>
        <dbReference type="Proteomes" id="UP001224775"/>
    </source>
</evidence>
<protein>
    <submittedName>
        <fullName evidence="4">Uncharacterized protein</fullName>
    </submittedName>
</protein>
<gene>
    <name evidence="4" type="ORF">QTG54_015854</name>
</gene>
<dbReference type="Proteomes" id="UP001224775">
    <property type="component" value="Unassembled WGS sequence"/>
</dbReference>
<sequence>MMKSIYTTVAAVLIASLLTAEAWSTSSPTSVVNRINQNHVIVAPHDVNAAHLTRSTTKLSATAANKNTSLSRSALVSKLANNLHLNLIRSLIAKLTTFLTHKSKLVILSTMLTIATFFPQSAVAAKSSLFSLGGGGSTKDSAVISTGSNNDGGGGVMKVGKFVVTVGAIGAGASTANKVMRNKFTCNDDDDESAGGDTDGSVMNKTVVSKNEESPNGTTNGSVVQSSSAQKQPSAENKKTEEANNKTEEIEPLSEEWIQQQLNDAEKRSNVLNDAIKMTQQSSAPVAPVVSTKSVAKVTTKSPTKVNGNKNSSSSKKKVSVGNTIGIPPTKTTTTTTTPLVKNLDSKIEMLQRRDAERSIQQQRINDEQAQVEIEKKKVALVEAERKIELAEMEYKKSQQQQQQEVKQVVEEKKEEAVIINSAPITTTTPQSTTTTSPPPVPAQPSPAQATTPPIKVGPGGSPAKSKEEDLELTTQVILEYVKTMDSKSSGVVDDDSDDE</sequence>
<feature type="region of interest" description="Disordered" evidence="2">
    <location>
        <begin position="420"/>
        <end position="472"/>
    </location>
</feature>
<feature type="compositionally biased region" description="Low complexity" evidence="2">
    <location>
        <begin position="422"/>
        <end position="436"/>
    </location>
</feature>
<evidence type="ECO:0000313" key="4">
    <source>
        <dbReference type="EMBL" id="KAK1733439.1"/>
    </source>
</evidence>
<feature type="compositionally biased region" description="Polar residues" evidence="2">
    <location>
        <begin position="208"/>
        <end position="234"/>
    </location>
</feature>
<feature type="chain" id="PRO_5042253091" evidence="3">
    <location>
        <begin position="25"/>
        <end position="500"/>
    </location>
</feature>
<reference evidence="4" key="1">
    <citation type="submission" date="2023-06" db="EMBL/GenBank/DDBJ databases">
        <title>Survivors Of The Sea: Transcriptome response of Skeletonema marinoi to long-term dormancy.</title>
        <authorList>
            <person name="Pinder M.I.M."/>
            <person name="Kourtchenko O."/>
            <person name="Robertson E.K."/>
            <person name="Larsson T."/>
            <person name="Maumus F."/>
            <person name="Osuna-Cruz C.M."/>
            <person name="Vancaester E."/>
            <person name="Stenow R."/>
            <person name="Vandepoele K."/>
            <person name="Ploug H."/>
            <person name="Bruchert V."/>
            <person name="Godhe A."/>
            <person name="Topel M."/>
        </authorList>
    </citation>
    <scope>NUCLEOTIDE SEQUENCE</scope>
    <source>
        <strain evidence="4">R05AC</strain>
    </source>
</reference>
<keyword evidence="5" id="KW-1185">Reference proteome</keyword>
<comment type="caution">
    <text evidence="4">The sequence shown here is derived from an EMBL/GenBank/DDBJ whole genome shotgun (WGS) entry which is preliminary data.</text>
</comment>
<organism evidence="4 5">
    <name type="scientific">Skeletonema marinoi</name>
    <dbReference type="NCBI Taxonomy" id="267567"/>
    <lineage>
        <taxon>Eukaryota</taxon>
        <taxon>Sar</taxon>
        <taxon>Stramenopiles</taxon>
        <taxon>Ochrophyta</taxon>
        <taxon>Bacillariophyta</taxon>
        <taxon>Coscinodiscophyceae</taxon>
        <taxon>Thalassiosirophycidae</taxon>
        <taxon>Thalassiosirales</taxon>
        <taxon>Skeletonemataceae</taxon>
        <taxon>Skeletonema</taxon>
        <taxon>Skeletonema marinoi-dohrnii complex</taxon>
    </lineage>
</organism>
<feature type="compositionally biased region" description="Basic and acidic residues" evidence="2">
    <location>
        <begin position="236"/>
        <end position="249"/>
    </location>
</feature>
<keyword evidence="3" id="KW-0732">Signal</keyword>
<accession>A0AAD9D582</accession>
<evidence type="ECO:0000256" key="1">
    <source>
        <dbReference type="SAM" id="Coils"/>
    </source>
</evidence>
<evidence type="ECO:0000256" key="2">
    <source>
        <dbReference type="SAM" id="MobiDB-lite"/>
    </source>
</evidence>